<keyword evidence="2" id="KW-1185">Reference proteome</keyword>
<gene>
    <name evidence="1" type="ORF">ANN_09781</name>
</gene>
<protein>
    <submittedName>
        <fullName evidence="1">Uncharacterized protein</fullName>
    </submittedName>
</protein>
<sequence>MPEYAIKKVQNNREGLELNGLHKLLVADDVNMLGENSNDFPLKQWSSALVEMCKGYKSVFRISYFCSFDLYQEKSTNFLRDVTRNVACEASCPISKERQIVSDFYHALWQLMKVRIMFSLRVRSHGVQKGRKFT</sequence>
<name>A0ABQ8TN94_PERAM</name>
<evidence type="ECO:0000313" key="2">
    <source>
        <dbReference type="Proteomes" id="UP001148838"/>
    </source>
</evidence>
<proteinExistence type="predicted"/>
<reference evidence="1 2" key="1">
    <citation type="journal article" date="2022" name="Allergy">
        <title>Genome assembly and annotation of Periplaneta americana reveal a comprehensive cockroach allergen profile.</title>
        <authorList>
            <person name="Wang L."/>
            <person name="Xiong Q."/>
            <person name="Saelim N."/>
            <person name="Wang L."/>
            <person name="Nong W."/>
            <person name="Wan A.T."/>
            <person name="Shi M."/>
            <person name="Liu X."/>
            <person name="Cao Q."/>
            <person name="Hui J.H.L."/>
            <person name="Sookrung N."/>
            <person name="Leung T.F."/>
            <person name="Tungtrongchitr A."/>
            <person name="Tsui S.K.W."/>
        </authorList>
    </citation>
    <scope>NUCLEOTIDE SEQUENCE [LARGE SCALE GENOMIC DNA]</scope>
    <source>
        <strain evidence="1">PWHHKU_190912</strain>
    </source>
</reference>
<accession>A0ABQ8TN94</accession>
<evidence type="ECO:0000313" key="1">
    <source>
        <dbReference type="EMBL" id="KAJ4447773.1"/>
    </source>
</evidence>
<organism evidence="1 2">
    <name type="scientific">Periplaneta americana</name>
    <name type="common">American cockroach</name>
    <name type="synonym">Blatta americana</name>
    <dbReference type="NCBI Taxonomy" id="6978"/>
    <lineage>
        <taxon>Eukaryota</taxon>
        <taxon>Metazoa</taxon>
        <taxon>Ecdysozoa</taxon>
        <taxon>Arthropoda</taxon>
        <taxon>Hexapoda</taxon>
        <taxon>Insecta</taxon>
        <taxon>Pterygota</taxon>
        <taxon>Neoptera</taxon>
        <taxon>Polyneoptera</taxon>
        <taxon>Dictyoptera</taxon>
        <taxon>Blattodea</taxon>
        <taxon>Blattoidea</taxon>
        <taxon>Blattidae</taxon>
        <taxon>Blattinae</taxon>
        <taxon>Periplaneta</taxon>
    </lineage>
</organism>
<dbReference type="EMBL" id="JAJSOF020000005">
    <property type="protein sequence ID" value="KAJ4447773.1"/>
    <property type="molecule type" value="Genomic_DNA"/>
</dbReference>
<comment type="caution">
    <text evidence="1">The sequence shown here is derived from an EMBL/GenBank/DDBJ whole genome shotgun (WGS) entry which is preliminary data.</text>
</comment>
<dbReference type="Proteomes" id="UP001148838">
    <property type="component" value="Unassembled WGS sequence"/>
</dbReference>